<dbReference type="InterPro" id="IPR036961">
    <property type="entry name" value="Kinesin_motor_dom_sf"/>
</dbReference>
<feature type="coiled-coil region" evidence="10">
    <location>
        <begin position="1694"/>
        <end position="1735"/>
    </location>
</feature>
<dbReference type="PANTHER" id="PTHR47968">
    <property type="entry name" value="CENTROMERE PROTEIN E"/>
    <property type="match status" value="1"/>
</dbReference>
<feature type="region of interest" description="Disordered" evidence="11">
    <location>
        <begin position="1606"/>
        <end position="1639"/>
    </location>
</feature>
<dbReference type="GO" id="GO:0000779">
    <property type="term" value="C:condensed chromosome, centromeric region"/>
    <property type="evidence" value="ECO:0007669"/>
    <property type="project" value="UniProtKB-ARBA"/>
</dbReference>
<feature type="coiled-coil region" evidence="10">
    <location>
        <begin position="1310"/>
        <end position="1568"/>
    </location>
</feature>
<comment type="subcellular location">
    <subcellularLocation>
        <location evidence="1">Cytoplasm</location>
        <location evidence="1">Cytoskeleton</location>
    </subcellularLocation>
</comment>
<dbReference type="Proteomes" id="UP000504634">
    <property type="component" value="Unplaced"/>
</dbReference>
<keyword evidence="5 9" id="KW-0505">Motor protein</keyword>
<dbReference type="InterPro" id="IPR001752">
    <property type="entry name" value="Kinesin_motor_dom"/>
</dbReference>
<evidence type="ECO:0000256" key="10">
    <source>
        <dbReference type="SAM" id="Coils"/>
    </source>
</evidence>
<evidence type="ECO:0000313" key="14">
    <source>
        <dbReference type="RefSeq" id="XP_030384095.1"/>
    </source>
</evidence>
<feature type="coiled-coil region" evidence="10">
    <location>
        <begin position="574"/>
        <end position="622"/>
    </location>
</feature>
<feature type="binding site" evidence="9">
    <location>
        <begin position="79"/>
        <end position="86"/>
    </location>
    <ligand>
        <name>ATP</name>
        <dbReference type="ChEBI" id="CHEBI:30616"/>
    </ligand>
</feature>
<name>A0A6J2U7Y6_DROLE</name>
<dbReference type="Gene3D" id="3.40.850.10">
    <property type="entry name" value="Kinesin motor domain"/>
    <property type="match status" value="1"/>
</dbReference>
<evidence type="ECO:0000256" key="11">
    <source>
        <dbReference type="SAM" id="MobiDB-lite"/>
    </source>
</evidence>
<dbReference type="GO" id="GO:0003777">
    <property type="term" value="F:microtubule motor activity"/>
    <property type="evidence" value="ECO:0007669"/>
    <property type="project" value="InterPro"/>
</dbReference>
<dbReference type="Pfam" id="PF00225">
    <property type="entry name" value="Kinesin"/>
    <property type="match status" value="1"/>
</dbReference>
<dbReference type="GO" id="GO:0005874">
    <property type="term" value="C:microtubule"/>
    <property type="evidence" value="ECO:0007669"/>
    <property type="project" value="TreeGrafter"/>
</dbReference>
<evidence type="ECO:0000256" key="2">
    <source>
        <dbReference type="ARBA" id="ARBA00022741"/>
    </source>
</evidence>
<dbReference type="OrthoDB" id="21525at2759"/>
<gene>
    <name evidence="14" type="primary">LOC115631479</name>
</gene>
<evidence type="ECO:0000256" key="5">
    <source>
        <dbReference type="ARBA" id="ARBA00023175"/>
    </source>
</evidence>
<evidence type="ECO:0000256" key="3">
    <source>
        <dbReference type="ARBA" id="ARBA00022840"/>
    </source>
</evidence>
<dbReference type="PROSITE" id="PS00411">
    <property type="entry name" value="KINESIN_MOTOR_1"/>
    <property type="match status" value="1"/>
</dbReference>
<dbReference type="SMART" id="SM00129">
    <property type="entry name" value="KISc"/>
    <property type="match status" value="1"/>
</dbReference>
<evidence type="ECO:0000256" key="4">
    <source>
        <dbReference type="ARBA" id="ARBA00023054"/>
    </source>
</evidence>
<evidence type="ECO:0000256" key="7">
    <source>
        <dbReference type="ARBA" id="ARBA00070169"/>
    </source>
</evidence>
<keyword evidence="13" id="KW-1185">Reference proteome</keyword>
<evidence type="ECO:0000256" key="1">
    <source>
        <dbReference type="ARBA" id="ARBA00004245"/>
    </source>
</evidence>
<dbReference type="GO" id="GO:0000226">
    <property type="term" value="P:microtubule cytoskeleton organization"/>
    <property type="evidence" value="ECO:0007669"/>
    <property type="project" value="UniProtKB-ARBA"/>
</dbReference>
<dbReference type="GO" id="GO:0008017">
    <property type="term" value="F:microtubule binding"/>
    <property type="evidence" value="ECO:0007669"/>
    <property type="project" value="InterPro"/>
</dbReference>
<dbReference type="GO" id="GO:0000278">
    <property type="term" value="P:mitotic cell cycle"/>
    <property type="evidence" value="ECO:0007669"/>
    <property type="project" value="UniProtKB-ARBA"/>
</dbReference>
<dbReference type="PRINTS" id="PR00380">
    <property type="entry name" value="KINESINHEAVY"/>
</dbReference>
<comment type="similarity">
    <text evidence="9">Belongs to the TRAFAC class myosin-kinesin ATPase superfamily. Kinesin family.</text>
</comment>
<dbReference type="GO" id="GO:0008608">
    <property type="term" value="P:attachment of spindle microtubules to kinetochore"/>
    <property type="evidence" value="ECO:0007669"/>
    <property type="project" value="UniProtKB-ARBA"/>
</dbReference>
<evidence type="ECO:0000313" key="13">
    <source>
        <dbReference type="Proteomes" id="UP000504634"/>
    </source>
</evidence>
<protein>
    <recommendedName>
        <fullName evidence="7">Centromere-associated protein E</fullName>
    </recommendedName>
    <alternativeName>
        <fullName evidence="8">Centromere protein E</fullName>
    </alternativeName>
</protein>
<keyword evidence="3 9" id="KW-0067">ATP-binding</keyword>
<dbReference type="InterPro" id="IPR027640">
    <property type="entry name" value="Kinesin-like_fam"/>
</dbReference>
<dbReference type="GO" id="GO:0030071">
    <property type="term" value="P:regulation of mitotic metaphase/anaphase transition"/>
    <property type="evidence" value="ECO:0007669"/>
    <property type="project" value="UniProtKB-ARBA"/>
</dbReference>
<proteinExistence type="inferred from homology"/>
<evidence type="ECO:0000256" key="6">
    <source>
        <dbReference type="ARBA" id="ARBA00023212"/>
    </source>
</evidence>
<dbReference type="InterPro" id="IPR019821">
    <property type="entry name" value="Kinesin_motor_CS"/>
</dbReference>
<dbReference type="InterPro" id="IPR027417">
    <property type="entry name" value="P-loop_NTPase"/>
</dbReference>
<dbReference type="PROSITE" id="PS50067">
    <property type="entry name" value="KINESIN_MOTOR_2"/>
    <property type="match status" value="1"/>
</dbReference>
<feature type="coiled-coil region" evidence="10">
    <location>
        <begin position="1074"/>
        <end position="1274"/>
    </location>
</feature>
<dbReference type="GeneID" id="115631479"/>
<dbReference type="GO" id="GO:0140694">
    <property type="term" value="P:membraneless organelle assembly"/>
    <property type="evidence" value="ECO:0007669"/>
    <property type="project" value="UniProtKB-ARBA"/>
</dbReference>
<keyword evidence="6" id="KW-0206">Cytoskeleton</keyword>
<feature type="coiled-coil region" evidence="10">
    <location>
        <begin position="333"/>
        <end position="360"/>
    </location>
</feature>
<feature type="compositionally biased region" description="Basic and acidic residues" evidence="11">
    <location>
        <begin position="1609"/>
        <end position="1618"/>
    </location>
</feature>
<organism evidence="13 14">
    <name type="scientific">Drosophila lebanonensis</name>
    <name type="common">Fruit fly</name>
    <name type="synonym">Scaptodrosophila lebanonensis</name>
    <dbReference type="NCBI Taxonomy" id="7225"/>
    <lineage>
        <taxon>Eukaryota</taxon>
        <taxon>Metazoa</taxon>
        <taxon>Ecdysozoa</taxon>
        <taxon>Arthropoda</taxon>
        <taxon>Hexapoda</taxon>
        <taxon>Insecta</taxon>
        <taxon>Pterygota</taxon>
        <taxon>Neoptera</taxon>
        <taxon>Endopterygota</taxon>
        <taxon>Diptera</taxon>
        <taxon>Brachycera</taxon>
        <taxon>Muscomorpha</taxon>
        <taxon>Ephydroidea</taxon>
        <taxon>Drosophilidae</taxon>
        <taxon>Scaptodrosophila</taxon>
    </lineage>
</organism>
<feature type="coiled-coil region" evidence="10">
    <location>
        <begin position="906"/>
        <end position="978"/>
    </location>
</feature>
<dbReference type="GO" id="GO:0042327">
    <property type="term" value="P:positive regulation of phosphorylation"/>
    <property type="evidence" value="ECO:0007669"/>
    <property type="project" value="UniProtKB-ARBA"/>
</dbReference>
<keyword evidence="2 9" id="KW-0547">Nucleotide-binding</keyword>
<dbReference type="FunFam" id="3.40.850.10:FF:000026">
    <property type="entry name" value="Centromere-associated protein E"/>
    <property type="match status" value="1"/>
</dbReference>
<evidence type="ECO:0000259" key="12">
    <source>
        <dbReference type="PROSITE" id="PS50067"/>
    </source>
</evidence>
<feature type="coiled-coil region" evidence="10">
    <location>
        <begin position="651"/>
        <end position="771"/>
    </location>
</feature>
<dbReference type="SUPFAM" id="SSF52540">
    <property type="entry name" value="P-loop containing nucleoside triphosphate hydrolases"/>
    <property type="match status" value="1"/>
</dbReference>
<keyword evidence="6" id="KW-0963">Cytoplasm</keyword>
<reference evidence="14" key="1">
    <citation type="submission" date="2025-08" db="UniProtKB">
        <authorList>
            <consortium name="RefSeq"/>
        </authorList>
    </citation>
    <scope>IDENTIFICATION</scope>
    <source>
        <strain evidence="14">11010-0011.00</strain>
        <tissue evidence="14">Whole body</tissue>
    </source>
</reference>
<evidence type="ECO:0000256" key="9">
    <source>
        <dbReference type="PROSITE-ProRule" id="PRU00283"/>
    </source>
</evidence>
<accession>A0A6J2U7Y6</accession>
<dbReference type="GO" id="GO:0005524">
    <property type="term" value="F:ATP binding"/>
    <property type="evidence" value="ECO:0007669"/>
    <property type="project" value="UniProtKB-UniRule"/>
</dbReference>
<dbReference type="RefSeq" id="XP_030384095.1">
    <property type="nucleotide sequence ID" value="XM_030528235.1"/>
</dbReference>
<keyword evidence="4 10" id="KW-0175">Coiled coil</keyword>
<feature type="domain" description="Kinesin motor" evidence="12">
    <location>
        <begin position="6"/>
        <end position="317"/>
    </location>
</feature>
<sequence>MSSKSSVQVCIKVRPFDREHCLWQVRDGRIYLTDVQAEPYVFDHVFDQESTNQDVFELMAKHIVHACLQGFNGTIFAYGQTSSGKTYTMMGDEHNPGVMVLAAKEIFNQISQIHDRKFLIRVGYIEIYNEKIYDLLNKKNQDLKIHDSATGIVNVNCEEFIITTEEDLLNFLCMGNKERTVGETHMNERSSRSHAIFRIIIESQKSDAAEDDSVIQSVLNLVDLAGSERADQTGARGARLKEGGHINKSLLFLSNVIKNLAENTDNKYISYRDSKLTRILQASLGGNALTSIICTIKPSILEESQSTINFALRAKKIRLKPQVNEIVSGPTMMKRLEREIKTLKDNLAEEKRKNESQVKVHQLQEAIKRDMLKIISSNSLNNLKIQKRRRTWCPATSVIDGDKGEKTQPVTTFESTSRLQLPKPCMFSKVTHHKNNRSKICPETISVFKSLNLENVKEEFTPIDRVDFGCEPSDFQTPRAQGRNIMSISLTPEVEQMAGKSLEMVEKELFELQMYTSLEKQLDVKFDQNKVLKEKLALVSARRDELEAERLEYIQLKIDLDVCTKNQVDLETRCDLLQAEVDKLTALNQKINAMNENYEIEINRLKDSMKVLEAENREAVSIEFQYESNKQKSKQREAELLEALLEKDGAIDSWKKTVDELSKKLHESQQQSESKSFKDSVINNLEKTVDELSKKLLESEQQSESKSSQDEINSLKVRVEETQCNLDRVSSDLRHKECELNEKISFHQSKFDELQREYDDLSNQLLESIQDGDLLRARCKKLSDFLKKQPMNIICSQWCNGEAMPGSELVSNFNNSSLYSQFAKFLESLHEIELGDIGYSRTFRAITVNEINGAGHKLHLNFTEKILHPSFDESICLEGVLQQQKFHIVELSENSKVGIQSLRNYVDQLEAEILEKNVLLETTEHTINEMREQMTTLECALLEKSVIINKVENYQKKIETLEKQNAEMTIVCEELQEKVKECTMTESLDCSSCKGAPNCNQSEMSEKLLELEAALASSKSELESREKAHKETKDSIVWEELQCKVKECTMTESLDCSNCKRAPNCTQSEISEKLLELEAALASTKSELESREKAHKDELNTHKLEFLEKLELSKTEYRENLRNYNMKWEESRDHYEQTLSKMKENLATAEEKLRSYNEYHLKYEKLKEEKCALESVISDSKLQILSLTTDLNEQKQKNEKKDGDLKKLNQQVEILELSKNEYVENMRNYKIKLEESRNLYEVALSKIKEKLATAEEKLGSYNEYQLKYEKLQEEKCALETVIEDSKLQISSLTTDLTEQKHKNAIDEEDLNKLKQHVENLELGKNEYQENLRNYKIKLEESRDFYEQTLSKLKEKLAVAEEKIGSYNEYQLKYEMLQEEKCALETVIADSKLQICSLTTDVKEQKHKNEKDEEDLKKLKQHVENLELCKNEYQENLRNYNIKLEESRDLYEQTLSKMKENLATAEEYKLKYEKLKDEKCALETVIAESKLQICSLATELKEQKHKNAIHEEDFKKLTGEVKNLESALKQITALKTAAEGKIEQHGTESARLNATILCLLEEKSNLEEKLCTMEDTIRSLDAELVAFKSDKSVKLFTELNTSNTQLTARKSLDRDDSLTKKRPNTDSQMRRSRRLSTHDERRRQCWNESCDDGSLNDAGEMAELKRKLEDCQRDLFISQSKVTALSIELKNHPLKEETAQLKKRLQDEKEKQRNELKRFKQKNHELMSKVNALTAAAALSTNAADVSCHRVVDNSSLVTSGTQTESDLETAHKKLTEKYEDMLEVCRFRYNIIKNQQEQLKQFENIDTSNTSSLTAGQICALKAQCDRQKAELSALTEKYDMAKKALKMRKVQVEDLRKQMADPSGTHSSEIILRNIYSTIVKTSHAIDYL</sequence>
<dbReference type="GO" id="GO:0043515">
    <property type="term" value="F:kinetochore binding"/>
    <property type="evidence" value="ECO:0007669"/>
    <property type="project" value="UniProtKB-ARBA"/>
</dbReference>
<dbReference type="PANTHER" id="PTHR47968:SF75">
    <property type="entry name" value="CENTROMERE-ASSOCIATED PROTEIN E"/>
    <property type="match status" value="1"/>
</dbReference>
<dbReference type="GO" id="GO:0007018">
    <property type="term" value="P:microtubule-based movement"/>
    <property type="evidence" value="ECO:0007669"/>
    <property type="project" value="InterPro"/>
</dbReference>
<evidence type="ECO:0000256" key="8">
    <source>
        <dbReference type="ARBA" id="ARBA00081766"/>
    </source>
</evidence>